<dbReference type="Pfam" id="PF00891">
    <property type="entry name" value="Methyltransf_2"/>
    <property type="match status" value="1"/>
</dbReference>
<name>A0AAD6NDL9_PENCN</name>
<evidence type="ECO:0000313" key="7">
    <source>
        <dbReference type="Proteomes" id="UP001219568"/>
    </source>
</evidence>
<feature type="domain" description="O-methyltransferase C-terminal" evidence="5">
    <location>
        <begin position="180"/>
        <end position="402"/>
    </location>
</feature>
<dbReference type="AlphaFoldDB" id="A0AAD6NDL9"/>
<dbReference type="Gene3D" id="3.40.50.150">
    <property type="entry name" value="Vaccinia Virus protein VP39"/>
    <property type="match status" value="1"/>
</dbReference>
<reference evidence="6" key="1">
    <citation type="journal article" date="2023" name="IMA Fungus">
        <title>Comparative genomic study of the Penicillium genus elucidates a diverse pangenome and 15 lateral gene transfer events.</title>
        <authorList>
            <person name="Petersen C."/>
            <person name="Sorensen T."/>
            <person name="Nielsen M.R."/>
            <person name="Sondergaard T.E."/>
            <person name="Sorensen J.L."/>
            <person name="Fitzpatrick D.A."/>
            <person name="Frisvad J.C."/>
            <person name="Nielsen K.L."/>
        </authorList>
    </citation>
    <scope>NUCLEOTIDE SEQUENCE</scope>
    <source>
        <strain evidence="6">IBT 15450</strain>
    </source>
</reference>
<dbReference type="SUPFAM" id="SSF46785">
    <property type="entry name" value="Winged helix' DNA-binding domain"/>
    <property type="match status" value="1"/>
</dbReference>
<evidence type="ECO:0000256" key="1">
    <source>
        <dbReference type="ARBA" id="ARBA00022603"/>
    </source>
</evidence>
<dbReference type="InterPro" id="IPR001077">
    <property type="entry name" value="COMT_C"/>
</dbReference>
<evidence type="ECO:0000256" key="2">
    <source>
        <dbReference type="ARBA" id="ARBA00022679"/>
    </source>
</evidence>
<evidence type="ECO:0000256" key="3">
    <source>
        <dbReference type="ARBA" id="ARBA00022691"/>
    </source>
</evidence>
<proteinExistence type="inferred from homology"/>
<dbReference type="GO" id="GO:0008171">
    <property type="term" value="F:O-methyltransferase activity"/>
    <property type="evidence" value="ECO:0007669"/>
    <property type="project" value="InterPro"/>
</dbReference>
<dbReference type="PANTHER" id="PTHR43712">
    <property type="entry name" value="PUTATIVE (AFU_ORTHOLOGUE AFUA_4G14580)-RELATED"/>
    <property type="match status" value="1"/>
</dbReference>
<dbReference type="PROSITE" id="PS51683">
    <property type="entry name" value="SAM_OMT_II"/>
    <property type="match status" value="1"/>
</dbReference>
<keyword evidence="7" id="KW-1185">Reference proteome</keyword>
<dbReference type="PANTHER" id="PTHR43712:SF5">
    <property type="entry name" value="O-METHYLTRANSFERASE ASQN-RELATED"/>
    <property type="match status" value="1"/>
</dbReference>
<accession>A0AAD6NDL9</accession>
<keyword evidence="2" id="KW-0808">Transferase</keyword>
<keyword evidence="3" id="KW-0949">S-adenosyl-L-methionine</keyword>
<dbReference type="GO" id="GO:0044550">
    <property type="term" value="P:secondary metabolite biosynthetic process"/>
    <property type="evidence" value="ECO:0007669"/>
    <property type="project" value="UniProtKB-ARBA"/>
</dbReference>
<dbReference type="InterPro" id="IPR029063">
    <property type="entry name" value="SAM-dependent_MTases_sf"/>
</dbReference>
<evidence type="ECO:0000313" key="6">
    <source>
        <dbReference type="EMBL" id="KAJ6052828.1"/>
    </source>
</evidence>
<dbReference type="GO" id="GO:0032259">
    <property type="term" value="P:methylation"/>
    <property type="evidence" value="ECO:0007669"/>
    <property type="project" value="UniProtKB-KW"/>
</dbReference>
<sequence length="426" mass="47008">MSSALETLASTVYAKAVELAEISRQHGINPSIDDPVASDLSSVTPLATRNELIQAAKDLLYLAMGPTDHVLSLAWSATDASNLDLLMRLEIPQLVPLESSITISELSAATRLPEDVLARGIRYGIANGLFREVAPSQITHSAASAALASNPHLRNVVHFGTEFLQNILMKIPPTIIAQVDSITDKVPQTAFNLAYNTEENLFQYFAHSKDLNKKYHEYLMGRVNTPLWSMDRLRAAWNWSYLGQNTIVDIGGSSGHTVLAIAPLAPEAQFIVQDNNIDALDMGRRLVLLSSEPGVKSRISFQQHNFFEEQPVSADGYIFRHILHDWNDDDSIAIIKALLPALKPSAKVFISEGILPDPPAKRLNTLTDKMILIEDQFMLAAHNARERTVGDFVRLFEAASFRFRLVGVTSGADAGAFQSLLEFEYQ</sequence>
<protein>
    <recommendedName>
        <fullName evidence="5">O-methyltransferase C-terminal domain-containing protein</fullName>
    </recommendedName>
</protein>
<evidence type="ECO:0000259" key="5">
    <source>
        <dbReference type="Pfam" id="PF00891"/>
    </source>
</evidence>
<gene>
    <name evidence="6" type="ORF">N7460_003362</name>
</gene>
<dbReference type="SUPFAM" id="SSF53335">
    <property type="entry name" value="S-adenosyl-L-methionine-dependent methyltransferases"/>
    <property type="match status" value="1"/>
</dbReference>
<dbReference type="InterPro" id="IPR016461">
    <property type="entry name" value="COMT-like"/>
</dbReference>
<dbReference type="InterPro" id="IPR036390">
    <property type="entry name" value="WH_DNA-bd_sf"/>
</dbReference>
<dbReference type="InterPro" id="IPR036388">
    <property type="entry name" value="WH-like_DNA-bd_sf"/>
</dbReference>
<reference evidence="6" key="2">
    <citation type="submission" date="2023-01" db="EMBL/GenBank/DDBJ databases">
        <authorList>
            <person name="Petersen C."/>
        </authorList>
    </citation>
    <scope>NUCLEOTIDE SEQUENCE</scope>
    <source>
        <strain evidence="6">IBT 15450</strain>
    </source>
</reference>
<evidence type="ECO:0000256" key="4">
    <source>
        <dbReference type="ARBA" id="ARBA00038277"/>
    </source>
</evidence>
<dbReference type="EMBL" id="JAQJZL010000002">
    <property type="protein sequence ID" value="KAJ6052828.1"/>
    <property type="molecule type" value="Genomic_DNA"/>
</dbReference>
<keyword evidence="1" id="KW-0489">Methyltransferase</keyword>
<organism evidence="6 7">
    <name type="scientific">Penicillium canescens</name>
    <dbReference type="NCBI Taxonomy" id="5083"/>
    <lineage>
        <taxon>Eukaryota</taxon>
        <taxon>Fungi</taxon>
        <taxon>Dikarya</taxon>
        <taxon>Ascomycota</taxon>
        <taxon>Pezizomycotina</taxon>
        <taxon>Eurotiomycetes</taxon>
        <taxon>Eurotiomycetidae</taxon>
        <taxon>Eurotiales</taxon>
        <taxon>Aspergillaceae</taxon>
        <taxon>Penicillium</taxon>
    </lineage>
</organism>
<comment type="caution">
    <text evidence="6">The sequence shown here is derived from an EMBL/GenBank/DDBJ whole genome shotgun (WGS) entry which is preliminary data.</text>
</comment>
<dbReference type="Gene3D" id="1.10.10.10">
    <property type="entry name" value="Winged helix-like DNA-binding domain superfamily/Winged helix DNA-binding domain"/>
    <property type="match status" value="1"/>
</dbReference>
<comment type="similarity">
    <text evidence="4">Belongs to the class I-like SAM-binding methyltransferase superfamily. Cation-independent O-methyltransferase family.</text>
</comment>
<dbReference type="Proteomes" id="UP001219568">
    <property type="component" value="Unassembled WGS sequence"/>
</dbReference>